<evidence type="ECO:0000256" key="5">
    <source>
        <dbReference type="ARBA" id="ARBA00022692"/>
    </source>
</evidence>
<keyword evidence="7" id="KW-0406">Ion transport</keyword>
<dbReference type="EMBL" id="BMZA01000002">
    <property type="protein sequence ID" value="GGY97818.1"/>
    <property type="molecule type" value="Genomic_DNA"/>
</dbReference>
<keyword evidence="14" id="KW-1185">Reference proteome</keyword>
<dbReference type="PANTHER" id="PTHR32552:SF81">
    <property type="entry name" value="TONB-DEPENDENT OUTER MEMBRANE RECEPTOR"/>
    <property type="match status" value="1"/>
</dbReference>
<comment type="subcellular location">
    <subcellularLocation>
        <location evidence="1">Cell outer membrane</location>
        <topology evidence="1">Multi-pass membrane protein</topology>
    </subcellularLocation>
</comment>
<dbReference type="SUPFAM" id="SSF56935">
    <property type="entry name" value="Porins"/>
    <property type="match status" value="1"/>
</dbReference>
<dbReference type="AlphaFoldDB" id="A0A918UEK4"/>
<reference evidence="13" key="1">
    <citation type="journal article" date="2014" name="Int. J. Syst. Evol. Microbiol.">
        <title>Complete genome sequence of Corynebacterium casei LMG S-19264T (=DSM 44701T), isolated from a smear-ripened cheese.</title>
        <authorList>
            <consortium name="US DOE Joint Genome Institute (JGI-PGF)"/>
            <person name="Walter F."/>
            <person name="Albersmeier A."/>
            <person name="Kalinowski J."/>
            <person name="Ruckert C."/>
        </authorList>
    </citation>
    <scope>NUCLEOTIDE SEQUENCE</scope>
    <source>
        <strain evidence="13">KCTC 32255</strain>
    </source>
</reference>
<dbReference type="PANTHER" id="PTHR32552">
    <property type="entry name" value="FERRICHROME IRON RECEPTOR-RELATED"/>
    <property type="match status" value="1"/>
</dbReference>
<dbReference type="GO" id="GO:0006826">
    <property type="term" value="P:iron ion transport"/>
    <property type="evidence" value="ECO:0007669"/>
    <property type="project" value="UniProtKB-KW"/>
</dbReference>
<dbReference type="Gene3D" id="2.40.170.20">
    <property type="entry name" value="TonB-dependent receptor, beta-barrel domain"/>
    <property type="match status" value="1"/>
</dbReference>
<evidence type="ECO:0000256" key="8">
    <source>
        <dbReference type="ARBA" id="ARBA00023077"/>
    </source>
</evidence>
<evidence type="ECO:0000256" key="6">
    <source>
        <dbReference type="ARBA" id="ARBA00023004"/>
    </source>
</evidence>
<keyword evidence="4" id="KW-0410">Iron transport</keyword>
<dbReference type="InterPro" id="IPR012910">
    <property type="entry name" value="Plug_dom"/>
</dbReference>
<proteinExistence type="predicted"/>
<evidence type="ECO:0000256" key="4">
    <source>
        <dbReference type="ARBA" id="ARBA00022496"/>
    </source>
</evidence>
<keyword evidence="2" id="KW-0813">Transport</keyword>
<evidence type="ECO:0000256" key="11">
    <source>
        <dbReference type="SAM" id="SignalP"/>
    </source>
</evidence>
<keyword evidence="6" id="KW-0408">Iron</keyword>
<dbReference type="InterPro" id="IPR036942">
    <property type="entry name" value="Beta-barrel_TonB_sf"/>
</dbReference>
<evidence type="ECO:0000313" key="14">
    <source>
        <dbReference type="Proteomes" id="UP000648075"/>
    </source>
</evidence>
<evidence type="ECO:0000256" key="3">
    <source>
        <dbReference type="ARBA" id="ARBA00022452"/>
    </source>
</evidence>
<protein>
    <recommendedName>
        <fullName evidence="12">TonB-dependent receptor plug domain-containing protein</fullName>
    </recommendedName>
</protein>
<accession>A0A918UEK4</accession>
<dbReference type="InterPro" id="IPR039426">
    <property type="entry name" value="TonB-dep_rcpt-like"/>
</dbReference>
<reference evidence="13" key="2">
    <citation type="submission" date="2020-09" db="EMBL/GenBank/DDBJ databases">
        <authorList>
            <person name="Sun Q."/>
            <person name="Kim S."/>
        </authorList>
    </citation>
    <scope>NUCLEOTIDE SEQUENCE</scope>
    <source>
        <strain evidence="13">KCTC 32255</strain>
    </source>
</reference>
<evidence type="ECO:0000256" key="10">
    <source>
        <dbReference type="ARBA" id="ARBA00023237"/>
    </source>
</evidence>
<keyword evidence="11" id="KW-0732">Signal</keyword>
<evidence type="ECO:0000256" key="1">
    <source>
        <dbReference type="ARBA" id="ARBA00004571"/>
    </source>
</evidence>
<keyword evidence="5" id="KW-0812">Transmembrane</keyword>
<evidence type="ECO:0000256" key="2">
    <source>
        <dbReference type="ARBA" id="ARBA00022448"/>
    </source>
</evidence>
<sequence>MQKRDSGRRMVALLVATTCLAAPAAVCAQERTAADAGASGNGEIVVTAQRRAESILKVPVAVTAMSQDDLLKQGVTNTAQMTGMVPSLQVNSPYGDSQPNFTIRGVGVANEHNPNQASPVGVYFDDAYIAARAVHGCSCSIWSAWKCCAGRKGRCTAATPPAARSISSPRSLCCRE</sequence>
<feature type="signal peptide" evidence="11">
    <location>
        <begin position="1"/>
        <end position="28"/>
    </location>
</feature>
<comment type="caution">
    <text evidence="13">The sequence shown here is derived from an EMBL/GenBank/DDBJ whole genome shotgun (WGS) entry which is preliminary data.</text>
</comment>
<dbReference type="Pfam" id="PF07715">
    <property type="entry name" value="Plug"/>
    <property type="match status" value="1"/>
</dbReference>
<feature type="domain" description="TonB-dependent receptor plug" evidence="12">
    <location>
        <begin position="56"/>
        <end position="130"/>
    </location>
</feature>
<organism evidence="13 14">
    <name type="scientific">Novosphingobium colocasiae</name>
    <dbReference type="NCBI Taxonomy" id="1256513"/>
    <lineage>
        <taxon>Bacteria</taxon>
        <taxon>Pseudomonadati</taxon>
        <taxon>Pseudomonadota</taxon>
        <taxon>Alphaproteobacteria</taxon>
        <taxon>Sphingomonadales</taxon>
        <taxon>Sphingomonadaceae</taxon>
        <taxon>Novosphingobium</taxon>
    </lineage>
</organism>
<dbReference type="GO" id="GO:0009279">
    <property type="term" value="C:cell outer membrane"/>
    <property type="evidence" value="ECO:0007669"/>
    <property type="project" value="UniProtKB-SubCell"/>
</dbReference>
<keyword evidence="10" id="KW-0998">Cell outer membrane</keyword>
<dbReference type="Proteomes" id="UP000648075">
    <property type="component" value="Unassembled WGS sequence"/>
</dbReference>
<evidence type="ECO:0000313" key="13">
    <source>
        <dbReference type="EMBL" id="GGY97818.1"/>
    </source>
</evidence>
<keyword evidence="3" id="KW-1134">Transmembrane beta strand</keyword>
<evidence type="ECO:0000256" key="7">
    <source>
        <dbReference type="ARBA" id="ARBA00023065"/>
    </source>
</evidence>
<feature type="chain" id="PRO_5038008788" description="TonB-dependent receptor plug domain-containing protein" evidence="11">
    <location>
        <begin position="29"/>
        <end position="176"/>
    </location>
</feature>
<keyword evidence="8" id="KW-0798">TonB box</keyword>
<name>A0A918UEK4_9SPHN</name>
<keyword evidence="9" id="KW-0472">Membrane</keyword>
<evidence type="ECO:0000259" key="12">
    <source>
        <dbReference type="Pfam" id="PF07715"/>
    </source>
</evidence>
<gene>
    <name evidence="13" type="ORF">GCM10011614_11150</name>
</gene>
<evidence type="ECO:0000256" key="9">
    <source>
        <dbReference type="ARBA" id="ARBA00023136"/>
    </source>
</evidence>